<dbReference type="PANTHER" id="PTHR43386:SF25">
    <property type="entry name" value="PEPTIDE ABC TRANSPORTER PERMEASE PROTEIN"/>
    <property type="match status" value="1"/>
</dbReference>
<keyword evidence="4 7" id="KW-0812">Transmembrane</keyword>
<dbReference type="KEGG" id="sbae:DSM104329_04865"/>
<reference evidence="9" key="1">
    <citation type="journal article" date="2022" name="Int. J. Syst. Evol. Microbiol.">
        <title>Pseudomonas aegrilactucae sp. nov. and Pseudomonas morbosilactucae sp. nov., pathogens causing bacterial rot of lettuce in Japan.</title>
        <authorList>
            <person name="Sawada H."/>
            <person name="Fujikawa T."/>
            <person name="Satou M."/>
        </authorList>
    </citation>
    <scope>NUCLEOTIDE SEQUENCE</scope>
    <source>
        <strain evidence="9">0166_1</strain>
    </source>
</reference>
<dbReference type="Pfam" id="PF00528">
    <property type="entry name" value="BPD_transp_1"/>
    <property type="match status" value="1"/>
</dbReference>
<evidence type="ECO:0000256" key="3">
    <source>
        <dbReference type="ARBA" id="ARBA00022475"/>
    </source>
</evidence>
<proteinExistence type="inferred from homology"/>
<feature type="transmembrane region" description="Helical" evidence="7">
    <location>
        <begin position="93"/>
        <end position="117"/>
    </location>
</feature>
<gene>
    <name evidence="9" type="primary">ddpC</name>
    <name evidence="9" type="ORF">DSM104329_04865</name>
</gene>
<dbReference type="SUPFAM" id="SSF161098">
    <property type="entry name" value="MetI-like"/>
    <property type="match status" value="1"/>
</dbReference>
<protein>
    <submittedName>
        <fullName evidence="9">D,D-dipeptide transport system permease protein DdpC</fullName>
    </submittedName>
</protein>
<feature type="transmembrane region" description="Helical" evidence="7">
    <location>
        <begin position="124"/>
        <end position="142"/>
    </location>
</feature>
<evidence type="ECO:0000313" key="9">
    <source>
        <dbReference type="EMBL" id="UGS38437.1"/>
    </source>
</evidence>
<accession>A0A9E6Y2S5</accession>
<feature type="transmembrane region" description="Helical" evidence="7">
    <location>
        <begin position="148"/>
        <end position="168"/>
    </location>
</feature>
<keyword evidence="6 7" id="KW-0472">Membrane</keyword>
<sequence length="291" mass="30493">MSVIESEARPPVAAGRRRWRGVAGLGWPSTVCIWFLAAVVLVALLAPLIAPQDPNVADLSAARLSPSAAHLLGTDSTGRDILSRIIYGARLSLLGPLIVVVASVTLGTAIALTSVWVGGRVDAFIARALDVVFAFPSLLLAIMSAALFGAGLVAPIIALAIGFTPYVVRLTRAPALRLRNAPFIAACEVQGLPVRTIWLRHLLRNLAPMTASIATILFGQAMIDLSALSYLGLGVQPPTADWGAMVASGQQDILSGYPQESLSAGLMIVLVIVAVNVLGQRLGDIGEEELR</sequence>
<dbReference type="InterPro" id="IPR000515">
    <property type="entry name" value="MetI-like"/>
</dbReference>
<dbReference type="GO" id="GO:0055085">
    <property type="term" value="P:transmembrane transport"/>
    <property type="evidence" value="ECO:0007669"/>
    <property type="project" value="InterPro"/>
</dbReference>
<name>A0A9E6Y2S5_9ACTN</name>
<comment type="similarity">
    <text evidence="7">Belongs to the binding-protein-dependent transport system permease family.</text>
</comment>
<dbReference type="PROSITE" id="PS50928">
    <property type="entry name" value="ABC_TM1"/>
    <property type="match status" value="1"/>
</dbReference>
<dbReference type="Gene3D" id="1.10.3720.10">
    <property type="entry name" value="MetI-like"/>
    <property type="match status" value="1"/>
</dbReference>
<dbReference type="RefSeq" id="WP_326924462.1">
    <property type="nucleotide sequence ID" value="NZ_CP087164.1"/>
</dbReference>
<keyword evidence="10" id="KW-1185">Reference proteome</keyword>
<keyword evidence="2 7" id="KW-0813">Transport</keyword>
<dbReference type="Pfam" id="PF12911">
    <property type="entry name" value="OppC_N"/>
    <property type="match status" value="1"/>
</dbReference>
<evidence type="ECO:0000313" key="10">
    <source>
        <dbReference type="Proteomes" id="UP001162834"/>
    </source>
</evidence>
<feature type="domain" description="ABC transmembrane type-1" evidence="8">
    <location>
        <begin position="89"/>
        <end position="279"/>
    </location>
</feature>
<evidence type="ECO:0000259" key="8">
    <source>
        <dbReference type="PROSITE" id="PS50928"/>
    </source>
</evidence>
<dbReference type="PANTHER" id="PTHR43386">
    <property type="entry name" value="OLIGOPEPTIDE TRANSPORT SYSTEM PERMEASE PROTEIN APPC"/>
    <property type="match status" value="1"/>
</dbReference>
<comment type="subcellular location">
    <subcellularLocation>
        <location evidence="1 7">Cell membrane</location>
        <topology evidence="1 7">Multi-pass membrane protein</topology>
    </subcellularLocation>
</comment>
<dbReference type="AlphaFoldDB" id="A0A9E6Y2S5"/>
<feature type="transmembrane region" description="Helical" evidence="7">
    <location>
        <begin position="202"/>
        <end position="223"/>
    </location>
</feature>
<evidence type="ECO:0000256" key="2">
    <source>
        <dbReference type="ARBA" id="ARBA00022448"/>
    </source>
</evidence>
<evidence type="ECO:0000256" key="6">
    <source>
        <dbReference type="ARBA" id="ARBA00023136"/>
    </source>
</evidence>
<evidence type="ECO:0000256" key="5">
    <source>
        <dbReference type="ARBA" id="ARBA00022989"/>
    </source>
</evidence>
<organism evidence="9 10">
    <name type="scientific">Capillimicrobium parvum</name>
    <dbReference type="NCBI Taxonomy" id="2884022"/>
    <lineage>
        <taxon>Bacteria</taxon>
        <taxon>Bacillati</taxon>
        <taxon>Actinomycetota</taxon>
        <taxon>Thermoleophilia</taxon>
        <taxon>Solirubrobacterales</taxon>
        <taxon>Capillimicrobiaceae</taxon>
        <taxon>Capillimicrobium</taxon>
    </lineage>
</organism>
<dbReference type="EMBL" id="CP087164">
    <property type="protein sequence ID" value="UGS38437.1"/>
    <property type="molecule type" value="Genomic_DNA"/>
</dbReference>
<feature type="transmembrane region" description="Helical" evidence="7">
    <location>
        <begin position="262"/>
        <end position="279"/>
    </location>
</feature>
<dbReference type="InterPro" id="IPR035906">
    <property type="entry name" value="MetI-like_sf"/>
</dbReference>
<dbReference type="InterPro" id="IPR050366">
    <property type="entry name" value="BP-dependent_transpt_permease"/>
</dbReference>
<dbReference type="Proteomes" id="UP001162834">
    <property type="component" value="Chromosome"/>
</dbReference>
<feature type="transmembrane region" description="Helical" evidence="7">
    <location>
        <begin position="25"/>
        <end position="50"/>
    </location>
</feature>
<dbReference type="GO" id="GO:0005886">
    <property type="term" value="C:plasma membrane"/>
    <property type="evidence" value="ECO:0007669"/>
    <property type="project" value="UniProtKB-SubCell"/>
</dbReference>
<keyword evidence="3" id="KW-1003">Cell membrane</keyword>
<dbReference type="InterPro" id="IPR025966">
    <property type="entry name" value="OppC_N"/>
</dbReference>
<evidence type="ECO:0000256" key="1">
    <source>
        <dbReference type="ARBA" id="ARBA00004651"/>
    </source>
</evidence>
<keyword evidence="5 7" id="KW-1133">Transmembrane helix</keyword>
<evidence type="ECO:0000256" key="7">
    <source>
        <dbReference type="RuleBase" id="RU363032"/>
    </source>
</evidence>
<evidence type="ECO:0000256" key="4">
    <source>
        <dbReference type="ARBA" id="ARBA00022692"/>
    </source>
</evidence>